<dbReference type="GO" id="GO:0046983">
    <property type="term" value="F:protein dimerization activity"/>
    <property type="evidence" value="ECO:0007669"/>
    <property type="project" value="InterPro"/>
</dbReference>
<evidence type="ECO:0000256" key="1">
    <source>
        <dbReference type="ARBA" id="ARBA00000085"/>
    </source>
</evidence>
<gene>
    <name evidence="12" type="ORF">FHR80_001243</name>
</gene>
<dbReference type="InterPro" id="IPR050482">
    <property type="entry name" value="Sensor_HK_TwoCompSys"/>
</dbReference>
<keyword evidence="7" id="KW-0067">ATP-binding</keyword>
<keyword evidence="10" id="KW-0812">Transmembrane</keyword>
<evidence type="ECO:0000256" key="3">
    <source>
        <dbReference type="ARBA" id="ARBA00022553"/>
    </source>
</evidence>
<dbReference type="Pfam" id="PF07730">
    <property type="entry name" value="HisKA_3"/>
    <property type="match status" value="1"/>
</dbReference>
<accession>A0A7W4YBB6</accession>
<evidence type="ECO:0000256" key="4">
    <source>
        <dbReference type="ARBA" id="ARBA00022679"/>
    </source>
</evidence>
<feature type="transmembrane region" description="Helical" evidence="10">
    <location>
        <begin position="83"/>
        <end position="100"/>
    </location>
</feature>
<dbReference type="Proteomes" id="UP000518206">
    <property type="component" value="Unassembled WGS sequence"/>
</dbReference>
<keyword evidence="10" id="KW-0472">Membrane</keyword>
<evidence type="ECO:0000256" key="2">
    <source>
        <dbReference type="ARBA" id="ARBA00012438"/>
    </source>
</evidence>
<dbReference type="Gene3D" id="1.20.5.1930">
    <property type="match status" value="1"/>
</dbReference>
<dbReference type="GO" id="GO:0016020">
    <property type="term" value="C:membrane"/>
    <property type="evidence" value="ECO:0007669"/>
    <property type="project" value="InterPro"/>
</dbReference>
<evidence type="ECO:0000256" key="10">
    <source>
        <dbReference type="SAM" id="Phobius"/>
    </source>
</evidence>
<keyword evidence="6 12" id="KW-0418">Kinase</keyword>
<feature type="transmembrane region" description="Helical" evidence="10">
    <location>
        <begin position="22"/>
        <end position="40"/>
    </location>
</feature>
<dbReference type="InterPro" id="IPR011712">
    <property type="entry name" value="Sig_transdc_His_kin_sub3_dim/P"/>
</dbReference>
<reference evidence="12 13" key="1">
    <citation type="submission" date="2020-08" db="EMBL/GenBank/DDBJ databases">
        <title>The Agave Microbiome: Exploring the role of microbial communities in plant adaptations to desert environments.</title>
        <authorList>
            <person name="Partida-Martinez L.P."/>
        </authorList>
    </citation>
    <scope>NUCLEOTIDE SEQUENCE [LARGE SCALE GENOMIC DNA]</scope>
    <source>
        <strain evidence="12 13">RAS26</strain>
    </source>
</reference>
<name>A0A7W4YBB6_9CELL</name>
<dbReference type="GO" id="GO:0000155">
    <property type="term" value="F:phosphorelay sensor kinase activity"/>
    <property type="evidence" value="ECO:0007669"/>
    <property type="project" value="InterPro"/>
</dbReference>
<comment type="caution">
    <text evidence="12">The sequence shown here is derived from an EMBL/GenBank/DDBJ whole genome shotgun (WGS) entry which is preliminary data.</text>
</comment>
<sequence length="425" mass="43333">MAAAVLPATAPPRSPTSRREQLPAWALGLLVTGVLVSTPLDLTHGFVGLESRPSAPPAFAGTHAVVSTVVVVAGVLLARRYPVGATALTLAPFVALPWLGGWAWGWWLGTLAVAALAALDGLRRAAVPVLVAALVIVAYCGSETPAFLPIGPVTSGTGTAYETPVLVMYLVAVAGVVGVSAAVGSAGRSRRREADARVAERQALEVESLAGERARLARDLHDVVAHHVSLVAVRAESAPFVHPGLDDEARAVLAAIAVDAREALTELRQVLVVLQRTGADGERAPQPTACDVDELVASAVAAGQPVTVEGAWQDVAAGPGYVLYRAVQEGLTNARRHAPGATTTLVRSQHGGAARFLLLNPAEAAGPTGRGLIGMRERVEALGGTVSAGVVDGQFVLDVAVPAGRPGSPADRTAGSPTAEAESAA</sequence>
<feature type="transmembrane region" description="Helical" evidence="10">
    <location>
        <begin position="106"/>
        <end position="122"/>
    </location>
</feature>
<dbReference type="PANTHER" id="PTHR24421:SF10">
    <property type="entry name" value="NITRATE_NITRITE SENSOR PROTEIN NARQ"/>
    <property type="match status" value="1"/>
</dbReference>
<evidence type="ECO:0000259" key="11">
    <source>
        <dbReference type="Pfam" id="PF07730"/>
    </source>
</evidence>
<dbReference type="RefSeq" id="WP_183295299.1">
    <property type="nucleotide sequence ID" value="NZ_JACHVX010000002.1"/>
</dbReference>
<keyword evidence="5" id="KW-0547">Nucleotide-binding</keyword>
<keyword evidence="10" id="KW-1133">Transmembrane helix</keyword>
<dbReference type="EMBL" id="JACHVX010000002">
    <property type="protein sequence ID" value="MBB2922331.1"/>
    <property type="molecule type" value="Genomic_DNA"/>
</dbReference>
<evidence type="ECO:0000256" key="5">
    <source>
        <dbReference type="ARBA" id="ARBA00022741"/>
    </source>
</evidence>
<comment type="catalytic activity">
    <reaction evidence="1">
        <text>ATP + protein L-histidine = ADP + protein N-phospho-L-histidine.</text>
        <dbReference type="EC" id="2.7.13.3"/>
    </reaction>
</comment>
<feature type="transmembrane region" description="Helical" evidence="10">
    <location>
        <begin position="129"/>
        <end position="148"/>
    </location>
</feature>
<feature type="domain" description="Signal transduction histidine kinase subgroup 3 dimerisation and phosphoacceptor" evidence="11">
    <location>
        <begin position="212"/>
        <end position="276"/>
    </location>
</feature>
<dbReference type="GO" id="GO:0005524">
    <property type="term" value="F:ATP binding"/>
    <property type="evidence" value="ECO:0007669"/>
    <property type="project" value="UniProtKB-KW"/>
</dbReference>
<dbReference type="AlphaFoldDB" id="A0A7W4YBB6"/>
<feature type="region of interest" description="Disordered" evidence="9">
    <location>
        <begin position="402"/>
        <end position="425"/>
    </location>
</feature>
<keyword evidence="8" id="KW-0902">Two-component regulatory system</keyword>
<dbReference type="CDD" id="cd16917">
    <property type="entry name" value="HATPase_UhpB-NarQ-NarX-like"/>
    <property type="match status" value="1"/>
</dbReference>
<evidence type="ECO:0000256" key="6">
    <source>
        <dbReference type="ARBA" id="ARBA00022777"/>
    </source>
</evidence>
<dbReference type="InterPro" id="IPR036890">
    <property type="entry name" value="HATPase_C_sf"/>
</dbReference>
<dbReference type="Gene3D" id="3.30.565.10">
    <property type="entry name" value="Histidine kinase-like ATPase, C-terminal domain"/>
    <property type="match status" value="1"/>
</dbReference>
<reference evidence="12 13" key="2">
    <citation type="submission" date="2020-08" db="EMBL/GenBank/DDBJ databases">
        <authorList>
            <person name="Partida-Martinez L."/>
            <person name="Huntemann M."/>
            <person name="Clum A."/>
            <person name="Wang J."/>
            <person name="Palaniappan K."/>
            <person name="Ritter S."/>
            <person name="Chen I.-M."/>
            <person name="Stamatis D."/>
            <person name="Reddy T."/>
            <person name="O'Malley R."/>
            <person name="Daum C."/>
            <person name="Shapiro N."/>
            <person name="Ivanova N."/>
            <person name="Kyrpides N."/>
            <person name="Woyke T."/>
        </authorList>
    </citation>
    <scope>NUCLEOTIDE SEQUENCE [LARGE SCALE GENOMIC DNA]</scope>
    <source>
        <strain evidence="12 13">RAS26</strain>
    </source>
</reference>
<evidence type="ECO:0000256" key="7">
    <source>
        <dbReference type="ARBA" id="ARBA00022840"/>
    </source>
</evidence>
<keyword evidence="4" id="KW-0808">Transferase</keyword>
<dbReference type="PANTHER" id="PTHR24421">
    <property type="entry name" value="NITRATE/NITRITE SENSOR PROTEIN NARX-RELATED"/>
    <property type="match status" value="1"/>
</dbReference>
<evidence type="ECO:0000256" key="9">
    <source>
        <dbReference type="SAM" id="MobiDB-lite"/>
    </source>
</evidence>
<keyword evidence="3" id="KW-0597">Phosphoprotein</keyword>
<proteinExistence type="predicted"/>
<dbReference type="EC" id="2.7.13.3" evidence="2"/>
<evidence type="ECO:0000313" key="13">
    <source>
        <dbReference type="Proteomes" id="UP000518206"/>
    </source>
</evidence>
<feature type="transmembrane region" description="Helical" evidence="10">
    <location>
        <begin position="168"/>
        <end position="187"/>
    </location>
</feature>
<evidence type="ECO:0000313" key="12">
    <source>
        <dbReference type="EMBL" id="MBB2922331.1"/>
    </source>
</evidence>
<dbReference type="SUPFAM" id="SSF55874">
    <property type="entry name" value="ATPase domain of HSP90 chaperone/DNA topoisomerase II/histidine kinase"/>
    <property type="match status" value="1"/>
</dbReference>
<evidence type="ECO:0000256" key="8">
    <source>
        <dbReference type="ARBA" id="ARBA00023012"/>
    </source>
</evidence>
<feature type="transmembrane region" description="Helical" evidence="10">
    <location>
        <begin position="60"/>
        <end position="78"/>
    </location>
</feature>
<organism evidence="12 13">
    <name type="scientific">Cellulomonas cellasea</name>
    <dbReference type="NCBI Taxonomy" id="43670"/>
    <lineage>
        <taxon>Bacteria</taxon>
        <taxon>Bacillati</taxon>
        <taxon>Actinomycetota</taxon>
        <taxon>Actinomycetes</taxon>
        <taxon>Micrococcales</taxon>
        <taxon>Cellulomonadaceae</taxon>
        <taxon>Cellulomonas</taxon>
    </lineage>
</organism>
<protein>
    <recommendedName>
        <fullName evidence="2">histidine kinase</fullName>
        <ecNumber evidence="2">2.7.13.3</ecNumber>
    </recommendedName>
</protein>